<comment type="caution">
    <text evidence="2">The sequence shown here is derived from an EMBL/GenBank/DDBJ whole genome shotgun (WGS) entry which is preliminary data.</text>
</comment>
<feature type="region of interest" description="Disordered" evidence="1">
    <location>
        <begin position="664"/>
        <end position="690"/>
    </location>
</feature>
<gene>
    <name evidence="2" type="ORF">DID88_008656</name>
</gene>
<feature type="region of interest" description="Disordered" evidence="1">
    <location>
        <begin position="183"/>
        <end position="234"/>
    </location>
</feature>
<dbReference type="EMBL" id="QKRW01000002">
    <property type="protein sequence ID" value="RAL67931.1"/>
    <property type="molecule type" value="Genomic_DNA"/>
</dbReference>
<name>A0A395J6G0_9HELO</name>
<accession>A0A395J6G0</accession>
<proteinExistence type="predicted"/>
<evidence type="ECO:0000256" key="1">
    <source>
        <dbReference type="SAM" id="MobiDB-lite"/>
    </source>
</evidence>
<sequence length="690" mass="79223">MATEKGIQISEITTHFQQELSQVYEENPHCAESRALERAEYFVWKHFFPDDPWPGNSSITTPNNAPSTTLTTIHSPLKAETMGSESGEIIEWPDKKDGQSSLPEKPKPTLSLKIEDTLLTAAGNSKILVSYKEALENVKQRYPRENIKWQNWMSGNKVWATNFPQKGAFPFNEPTRSYVLLSSTDQSSHRYPRHHGEDKSRHSWRSGGSWQAQDGASQRRPRSPPTGPRGGYGAIRLYDSAIKGRTTQSQESLERSQSYTYIPKESFMEEKALARGGDFLRHAFFRTLQKSRDEVRANYSDVDRLLKHWLADKLTWERIFKKEPFPWLSEKPPALPLSDETLSGKHTGNTRWHTHLLKQLPRNSRLQRRLEMTSWLTHTGINPIQNIMNRFDQTRNLGGAVVPFGSSPEIPRRFREALPNKGVMGHTSRMFVASDSARLRAHTRTASNISNMQSEKYPVEGTRDVIIRRNTIFRALLGEWDGSFKSVQRALGVTVEYIDDASEHLKLTIEPYQPGDNVALNRAYTFLEIWKKLIYSDHLIKLDHFWTQFKTHDTMTTTYQSTMAEFDGTENALACSTIFEARPYNIYLESYLLPIMLRVDTKTRNKVLDQHDAFLEEWVRSIKDIRSATNLADMSNAYGRRREERLVGMKMDLDLDELLEEGAAKANQKRSSQAAECGEDSARADKRRCL</sequence>
<dbReference type="Proteomes" id="UP000249056">
    <property type="component" value="Unassembled WGS sequence"/>
</dbReference>
<dbReference type="OrthoDB" id="3498663at2759"/>
<dbReference type="AlphaFoldDB" id="A0A395J6G0"/>
<reference evidence="2 3" key="1">
    <citation type="submission" date="2018-06" db="EMBL/GenBank/DDBJ databases">
        <title>Genome Sequence of the Brown Rot Fungal Pathogen Monilinia fructigena.</title>
        <authorList>
            <person name="Landi L."/>
            <person name="De Miccolis Angelini R.M."/>
            <person name="Pollastro S."/>
            <person name="Abate D."/>
            <person name="Faretra F."/>
            <person name="Romanazzi G."/>
        </authorList>
    </citation>
    <scope>NUCLEOTIDE SEQUENCE [LARGE SCALE GENOMIC DNA]</scope>
    <source>
        <strain evidence="2 3">Mfrg269</strain>
    </source>
</reference>
<keyword evidence="3" id="KW-1185">Reference proteome</keyword>
<protein>
    <submittedName>
        <fullName evidence="2">Uncharacterized protein</fullName>
    </submittedName>
</protein>
<feature type="compositionally biased region" description="Polar residues" evidence="1">
    <location>
        <begin position="206"/>
        <end position="216"/>
    </location>
</feature>
<organism evidence="2 3">
    <name type="scientific">Monilinia fructigena</name>
    <dbReference type="NCBI Taxonomy" id="38457"/>
    <lineage>
        <taxon>Eukaryota</taxon>
        <taxon>Fungi</taxon>
        <taxon>Dikarya</taxon>
        <taxon>Ascomycota</taxon>
        <taxon>Pezizomycotina</taxon>
        <taxon>Leotiomycetes</taxon>
        <taxon>Helotiales</taxon>
        <taxon>Sclerotiniaceae</taxon>
        <taxon>Monilinia</taxon>
    </lineage>
</organism>
<evidence type="ECO:0000313" key="2">
    <source>
        <dbReference type="EMBL" id="RAL67931.1"/>
    </source>
</evidence>
<evidence type="ECO:0000313" key="3">
    <source>
        <dbReference type="Proteomes" id="UP000249056"/>
    </source>
</evidence>
<feature type="compositionally biased region" description="Basic and acidic residues" evidence="1">
    <location>
        <begin position="680"/>
        <end position="690"/>
    </location>
</feature>